<dbReference type="SUPFAM" id="SSF48208">
    <property type="entry name" value="Six-hairpin glycosidases"/>
    <property type="match status" value="1"/>
</dbReference>
<dbReference type="GO" id="GO:0005975">
    <property type="term" value="P:carbohydrate metabolic process"/>
    <property type="evidence" value="ECO:0007669"/>
    <property type="project" value="InterPro"/>
</dbReference>
<dbReference type="InterPro" id="IPR011013">
    <property type="entry name" value="Gal_mutarotase_sf_dom"/>
</dbReference>
<keyword evidence="6" id="KW-1185">Reference proteome</keyword>
<evidence type="ECO:0000256" key="2">
    <source>
        <dbReference type="ARBA" id="ARBA00022679"/>
    </source>
</evidence>
<evidence type="ECO:0000256" key="1">
    <source>
        <dbReference type="ARBA" id="ARBA00022676"/>
    </source>
</evidence>
<keyword evidence="1" id="KW-0328">Glycosyltransferase</keyword>
<dbReference type="InterPro" id="IPR033432">
    <property type="entry name" value="GH94_catalytic"/>
</dbReference>
<dbReference type="OrthoDB" id="9769991at2"/>
<dbReference type="Gene3D" id="2.60.420.10">
    <property type="entry name" value="Maltose phosphorylase, domain 3"/>
    <property type="match status" value="1"/>
</dbReference>
<dbReference type="STRING" id="1121959.SAMN02746009_03649"/>
<dbReference type="Pfam" id="PF06165">
    <property type="entry name" value="GH94_b-supersand"/>
    <property type="match status" value="1"/>
</dbReference>
<organism evidence="5 6">
    <name type="scientific">Hymenobacter psychrotolerans DSM 18569</name>
    <dbReference type="NCBI Taxonomy" id="1121959"/>
    <lineage>
        <taxon>Bacteria</taxon>
        <taxon>Pseudomonadati</taxon>
        <taxon>Bacteroidota</taxon>
        <taxon>Cytophagia</taxon>
        <taxon>Cytophagales</taxon>
        <taxon>Hymenobacteraceae</taxon>
        <taxon>Hymenobacter</taxon>
    </lineage>
</organism>
<accession>A0A1M7EP99</accession>
<gene>
    <name evidence="5" type="ORF">SAMN02746009_03649</name>
</gene>
<dbReference type="Pfam" id="PF17167">
    <property type="entry name" value="Glyco_hydro_94"/>
    <property type="match status" value="1"/>
</dbReference>
<name>A0A1M7EP99_9BACT</name>
<evidence type="ECO:0000259" key="4">
    <source>
        <dbReference type="Pfam" id="PF17167"/>
    </source>
</evidence>
<dbReference type="PANTHER" id="PTHR37469:SF2">
    <property type="entry name" value="CELLOBIONIC ACID PHOSPHORYLASE"/>
    <property type="match status" value="1"/>
</dbReference>
<dbReference type="Gene3D" id="2.70.98.40">
    <property type="entry name" value="Glycoside hydrolase, family 65, N-terminal domain"/>
    <property type="match status" value="1"/>
</dbReference>
<dbReference type="Proteomes" id="UP000183947">
    <property type="component" value="Unassembled WGS sequence"/>
</dbReference>
<dbReference type="InterPro" id="IPR008928">
    <property type="entry name" value="6-hairpin_glycosidase_sf"/>
</dbReference>
<keyword evidence="2" id="KW-0808">Transferase</keyword>
<dbReference type="RefSeq" id="WP_084549162.1">
    <property type="nucleotide sequence ID" value="NZ_FRAS01000026.1"/>
</dbReference>
<dbReference type="PANTHER" id="PTHR37469">
    <property type="entry name" value="CELLOBIONIC ACID PHOSPHORYLASE-RELATED"/>
    <property type="match status" value="1"/>
</dbReference>
<evidence type="ECO:0000313" key="6">
    <source>
        <dbReference type="Proteomes" id="UP000183947"/>
    </source>
</evidence>
<dbReference type="GO" id="GO:0016757">
    <property type="term" value="F:glycosyltransferase activity"/>
    <property type="evidence" value="ECO:0007669"/>
    <property type="project" value="UniProtKB-KW"/>
</dbReference>
<dbReference type="InterPro" id="IPR010383">
    <property type="entry name" value="Glyco_hydrolase_94_b-supersand"/>
</dbReference>
<dbReference type="InterPro" id="IPR037018">
    <property type="entry name" value="GH65_N"/>
</dbReference>
<dbReference type="GO" id="GO:0030246">
    <property type="term" value="F:carbohydrate binding"/>
    <property type="evidence" value="ECO:0007669"/>
    <property type="project" value="InterPro"/>
</dbReference>
<proteinExistence type="predicted"/>
<evidence type="ECO:0000313" key="5">
    <source>
        <dbReference type="EMBL" id="SHL93615.1"/>
    </source>
</evidence>
<dbReference type="InterPro" id="IPR012341">
    <property type="entry name" value="6hp_glycosidase-like_sf"/>
</dbReference>
<dbReference type="EMBL" id="FRAS01000026">
    <property type="protein sequence ID" value="SHL93615.1"/>
    <property type="molecule type" value="Genomic_DNA"/>
</dbReference>
<dbReference type="SUPFAM" id="SSF74650">
    <property type="entry name" value="Galactose mutarotase-like"/>
    <property type="match status" value="1"/>
</dbReference>
<dbReference type="Gene3D" id="1.50.10.10">
    <property type="match status" value="1"/>
</dbReference>
<dbReference type="AlphaFoldDB" id="A0A1M7EP99"/>
<dbReference type="SMART" id="SM01068">
    <property type="entry name" value="CBM_X"/>
    <property type="match status" value="1"/>
</dbReference>
<protein>
    <submittedName>
        <fullName evidence="5">Cellobiose phosphorylase</fullName>
    </submittedName>
</protein>
<sequence>MNDLTAPSAAPTIAPAATPPGSAYGHFSPDAREYIITDPRTPRPWFNYMWNEQYAGLISHTGGGFSFLESPRDNRLTRMRYNCLPWDRPGRYILVKDAETGQYWSLSWAPTIELHYDKYECRHGQGYTTIVTEINGVRGELTYFVPTDVNAEVWRVKLTDLSGRDRALEVYAFTELMMGNALNDIINQPNDKHFTDIHFQQDLQALECTRRYWVLNKKVSVAQPNIGWDYNLYFTLSLPVTGFDGSLDKFIGRWRSEANPECVETGRMHNSEITAGDPVAALQSKLTLAAGQAVDFAAVMAVVKKDEDVRQHAAFRWEELRDTAVLDKKLAAVRAYWDDYLGHIRAQTPDAALNTMLNVWNPYQAAVTFDMARNSGYYHGGLLFGNGIRDQFQDILGMVITHPERVRARLLNALRFQLQDGSTLHNFFKFTNNGEKTNHSDTPLWLSFGVVEYLNETADFSLLDELVPFYDGGEPATVYEHIVRSLDFCLSATTERGLPKMMNGDWNDTLDQIGPLGKGETVWGAFFLGYALRKCFPLLEKRGDTATRQRWQAAYDKLGEVTNAVAWDGEWYIRAFKDSGDPVGSNAHREGKIFINSQTWSVISGLAPTERGNQALASTYKLLGRDNGIQICWPSFTEVDETMGLISRCVPGKKENGAIFNHASSWFALAALLNGDIETGFDVYRRMLPPNSSARIDRYEVEPYVFAEYVTSPDHETEGQASHSWLTGTAVWMLRIGLDYILGFRTSLDGITIDPRIPAAWPSFTAERVFRGKRLKLTVANPHGRNQGVREMRVNGVVVAGNFIDVAAHAAVDLLIDVTL</sequence>
<reference evidence="6" key="1">
    <citation type="submission" date="2016-11" db="EMBL/GenBank/DDBJ databases">
        <authorList>
            <person name="Varghese N."/>
            <person name="Submissions S."/>
        </authorList>
    </citation>
    <scope>NUCLEOTIDE SEQUENCE [LARGE SCALE GENOMIC DNA]</scope>
    <source>
        <strain evidence="6">DSM 18569</strain>
    </source>
</reference>
<dbReference type="InterPro" id="IPR052047">
    <property type="entry name" value="GH94_Enzymes"/>
</dbReference>
<evidence type="ECO:0000259" key="3">
    <source>
        <dbReference type="Pfam" id="PF06165"/>
    </source>
</evidence>
<feature type="domain" description="Glycosyl hydrolase 94 supersandwich" evidence="3">
    <location>
        <begin position="32"/>
        <end position="312"/>
    </location>
</feature>
<feature type="domain" description="Glycosyl hydrolase 94 catalytic" evidence="4">
    <location>
        <begin position="336"/>
        <end position="743"/>
    </location>
</feature>